<dbReference type="PANTHER" id="PTHR23416:SF78">
    <property type="entry name" value="LIPOPOLYSACCHARIDE BIOSYNTHESIS O-ACETYL TRANSFERASE WBBJ-RELATED"/>
    <property type="match status" value="1"/>
</dbReference>
<accession>A0A223D6W5</accession>
<name>A0A223D6W5_9BACL</name>
<evidence type="ECO:0008006" key="5">
    <source>
        <dbReference type="Google" id="ProtNLM"/>
    </source>
</evidence>
<proteinExistence type="predicted"/>
<dbReference type="Gene3D" id="2.160.10.10">
    <property type="entry name" value="Hexapeptide repeat proteins"/>
    <property type="match status" value="1"/>
</dbReference>
<dbReference type="InterPro" id="IPR051159">
    <property type="entry name" value="Hexapeptide_acetyltransf"/>
</dbReference>
<evidence type="ECO:0000313" key="3">
    <source>
        <dbReference type="EMBL" id="ASS77240.1"/>
    </source>
</evidence>
<dbReference type="PROSITE" id="PS00101">
    <property type="entry name" value="HEXAPEP_TRANSFERASES"/>
    <property type="match status" value="1"/>
</dbReference>
<keyword evidence="2" id="KW-0677">Repeat</keyword>
<sequence>MPLRVFTHWKTRWSIDKTATVTVREQLIVGRLDTQIGQNGQEGIDRNVIQVGEQGVLEIDGKVRFGPGVRVLVGPNAKLKIGDRSYITANSKLIVKSEVEIGTDCAISWDVQLMDTDFHRIAEGAVNTKKITIGNKVWIGSRATIMKGVTIGDGAVIAAGAVVTKDVPPGAVVGGNPACVLREQVKWVP</sequence>
<keyword evidence="1" id="KW-0808">Transferase</keyword>
<dbReference type="CDD" id="cd04647">
    <property type="entry name" value="LbH_MAT_like"/>
    <property type="match status" value="1"/>
</dbReference>
<reference evidence="3 4" key="1">
    <citation type="journal article" date="2015" name="Int. J. Syst. Evol. Microbiol.">
        <title>Tumebacillus algifaecis sp. nov., isolated from decomposing algal scum.</title>
        <authorList>
            <person name="Wu Y.F."/>
            <person name="Zhang B."/>
            <person name="Xing P."/>
            <person name="Wu Q.L."/>
            <person name="Liu S.J."/>
        </authorList>
    </citation>
    <scope>NUCLEOTIDE SEQUENCE [LARGE SCALE GENOMIC DNA]</scope>
    <source>
        <strain evidence="3 4">THMBR28</strain>
    </source>
</reference>
<evidence type="ECO:0000256" key="2">
    <source>
        <dbReference type="ARBA" id="ARBA00022737"/>
    </source>
</evidence>
<gene>
    <name evidence="3" type="ORF">CIG75_15205</name>
</gene>
<dbReference type="PANTHER" id="PTHR23416">
    <property type="entry name" value="SIALIC ACID SYNTHASE-RELATED"/>
    <property type="match status" value="1"/>
</dbReference>
<keyword evidence="4" id="KW-1185">Reference proteome</keyword>
<protein>
    <recommendedName>
        <fullName evidence="5">Acetyltransferase</fullName>
    </recommendedName>
</protein>
<dbReference type="Pfam" id="PF00132">
    <property type="entry name" value="Hexapep"/>
    <property type="match status" value="1"/>
</dbReference>
<evidence type="ECO:0000256" key="1">
    <source>
        <dbReference type="ARBA" id="ARBA00022679"/>
    </source>
</evidence>
<dbReference type="InterPro" id="IPR018357">
    <property type="entry name" value="Hexapep_transf_CS"/>
</dbReference>
<dbReference type="InterPro" id="IPR001451">
    <property type="entry name" value="Hexapep"/>
</dbReference>
<dbReference type="EMBL" id="CP022657">
    <property type="protein sequence ID" value="ASS77240.1"/>
    <property type="molecule type" value="Genomic_DNA"/>
</dbReference>
<dbReference type="SUPFAM" id="SSF51161">
    <property type="entry name" value="Trimeric LpxA-like enzymes"/>
    <property type="match status" value="1"/>
</dbReference>
<evidence type="ECO:0000313" key="4">
    <source>
        <dbReference type="Proteomes" id="UP000214688"/>
    </source>
</evidence>
<dbReference type="GO" id="GO:0016740">
    <property type="term" value="F:transferase activity"/>
    <property type="evidence" value="ECO:0007669"/>
    <property type="project" value="UniProtKB-KW"/>
</dbReference>
<dbReference type="KEGG" id="tab:CIG75_15205"/>
<dbReference type="InterPro" id="IPR011004">
    <property type="entry name" value="Trimer_LpxA-like_sf"/>
</dbReference>
<organism evidence="3 4">
    <name type="scientific">Tumebacillus algifaecis</name>
    <dbReference type="NCBI Taxonomy" id="1214604"/>
    <lineage>
        <taxon>Bacteria</taxon>
        <taxon>Bacillati</taxon>
        <taxon>Bacillota</taxon>
        <taxon>Bacilli</taxon>
        <taxon>Bacillales</taxon>
        <taxon>Alicyclobacillaceae</taxon>
        <taxon>Tumebacillus</taxon>
    </lineage>
</organism>
<dbReference type="AlphaFoldDB" id="A0A223D6W5"/>
<dbReference type="Proteomes" id="UP000214688">
    <property type="component" value="Chromosome"/>
</dbReference>
<dbReference type="OrthoDB" id="9782926at2"/>